<gene>
    <name evidence="3" type="ORF">SLEP1_g41676</name>
</gene>
<dbReference type="Pfam" id="PF01612">
    <property type="entry name" value="DNA_pol_A_exo1"/>
    <property type="match status" value="1"/>
</dbReference>
<keyword evidence="1" id="KW-1133">Transmembrane helix</keyword>
<evidence type="ECO:0000259" key="2">
    <source>
        <dbReference type="Pfam" id="PF01612"/>
    </source>
</evidence>
<dbReference type="GO" id="GO:0000467">
    <property type="term" value="P:exonucleolytic trimming to generate mature 3'-end of 5.8S rRNA from tricistronic rRNA transcript (SSU-rRNA, 5.8S rRNA, LSU-rRNA)"/>
    <property type="evidence" value="ECO:0007669"/>
    <property type="project" value="InterPro"/>
</dbReference>
<dbReference type="EMBL" id="BPVZ01000099">
    <property type="protein sequence ID" value="GKV33135.1"/>
    <property type="molecule type" value="Genomic_DNA"/>
</dbReference>
<proteinExistence type="predicted"/>
<dbReference type="InterPro" id="IPR012337">
    <property type="entry name" value="RNaseH-like_sf"/>
</dbReference>
<keyword evidence="1" id="KW-0812">Transmembrane</keyword>
<dbReference type="GO" id="GO:0071044">
    <property type="term" value="P:histone mRNA catabolic process"/>
    <property type="evidence" value="ECO:0007669"/>
    <property type="project" value="TreeGrafter"/>
</dbReference>
<dbReference type="Proteomes" id="UP001054252">
    <property type="component" value="Unassembled WGS sequence"/>
</dbReference>
<evidence type="ECO:0000256" key="1">
    <source>
        <dbReference type="SAM" id="Phobius"/>
    </source>
</evidence>
<dbReference type="PANTHER" id="PTHR12124:SF68">
    <property type="entry name" value="PROTEIN RRP6-LIKE 3"/>
    <property type="match status" value="1"/>
</dbReference>
<dbReference type="GO" id="GO:0071037">
    <property type="term" value="P:nuclear polyadenylation-dependent snRNA catabolic process"/>
    <property type="evidence" value="ECO:0007669"/>
    <property type="project" value="TreeGrafter"/>
</dbReference>
<dbReference type="GO" id="GO:0003727">
    <property type="term" value="F:single-stranded RNA binding"/>
    <property type="evidence" value="ECO:0007669"/>
    <property type="project" value="TreeGrafter"/>
</dbReference>
<dbReference type="PANTHER" id="PTHR12124">
    <property type="entry name" value="POLYMYOSITIS/SCLERODERMA AUTOANTIGEN-RELATED"/>
    <property type="match status" value="1"/>
</dbReference>
<keyword evidence="1" id="KW-0472">Membrane</keyword>
<dbReference type="SUPFAM" id="SSF53098">
    <property type="entry name" value="Ribonuclease H-like"/>
    <property type="match status" value="1"/>
</dbReference>
<comment type="caution">
    <text evidence="3">The sequence shown here is derived from an EMBL/GenBank/DDBJ whole genome shotgun (WGS) entry which is preliminary data.</text>
</comment>
<dbReference type="InterPro" id="IPR002562">
    <property type="entry name" value="3'-5'_exonuclease_dom"/>
</dbReference>
<sequence length="179" mass="20622">MEHSKKKLIILLSIASVAALSIIFRRRRQKKNRRAARCYLHTDPKPQYTFKRVLADNSYSPFNHLNLDGLEEKSQPYEADIMALVDNPPVEFKFLEGVDVDLEMSDSYVWVDTELQLTQLADALSKEKTSSKKDDYLVDTIALHDSMSILHPVFADPNICKVFHGADDDVVWLQRDFHL</sequence>
<dbReference type="InterPro" id="IPR036397">
    <property type="entry name" value="RNaseH_sf"/>
</dbReference>
<organism evidence="3 4">
    <name type="scientific">Rubroshorea leprosula</name>
    <dbReference type="NCBI Taxonomy" id="152421"/>
    <lineage>
        <taxon>Eukaryota</taxon>
        <taxon>Viridiplantae</taxon>
        <taxon>Streptophyta</taxon>
        <taxon>Embryophyta</taxon>
        <taxon>Tracheophyta</taxon>
        <taxon>Spermatophyta</taxon>
        <taxon>Magnoliopsida</taxon>
        <taxon>eudicotyledons</taxon>
        <taxon>Gunneridae</taxon>
        <taxon>Pentapetalae</taxon>
        <taxon>rosids</taxon>
        <taxon>malvids</taxon>
        <taxon>Malvales</taxon>
        <taxon>Dipterocarpaceae</taxon>
        <taxon>Rubroshorea</taxon>
    </lineage>
</organism>
<keyword evidence="4" id="KW-1185">Reference proteome</keyword>
<dbReference type="GO" id="GO:0071051">
    <property type="term" value="P:poly(A)-dependent snoRNA 3'-end processing"/>
    <property type="evidence" value="ECO:0007669"/>
    <property type="project" value="TreeGrafter"/>
</dbReference>
<feature type="transmembrane region" description="Helical" evidence="1">
    <location>
        <begin position="6"/>
        <end position="24"/>
    </location>
</feature>
<dbReference type="Gene3D" id="3.30.420.10">
    <property type="entry name" value="Ribonuclease H-like superfamily/Ribonuclease H"/>
    <property type="match status" value="2"/>
</dbReference>
<dbReference type="GO" id="GO:0005730">
    <property type="term" value="C:nucleolus"/>
    <property type="evidence" value="ECO:0007669"/>
    <property type="project" value="TreeGrafter"/>
</dbReference>
<dbReference type="GO" id="GO:0071039">
    <property type="term" value="P:nuclear polyadenylation-dependent CUT catabolic process"/>
    <property type="evidence" value="ECO:0007669"/>
    <property type="project" value="TreeGrafter"/>
</dbReference>
<dbReference type="GO" id="GO:0000175">
    <property type="term" value="F:3'-5'-RNA exonuclease activity"/>
    <property type="evidence" value="ECO:0007669"/>
    <property type="project" value="InterPro"/>
</dbReference>
<dbReference type="GO" id="GO:0000176">
    <property type="term" value="C:nuclear exosome (RNase complex)"/>
    <property type="evidence" value="ECO:0007669"/>
    <property type="project" value="TreeGrafter"/>
</dbReference>
<accession>A0AAV5L7T9</accession>
<dbReference type="GO" id="GO:0071038">
    <property type="term" value="P:TRAMP-dependent tRNA surveillance pathway"/>
    <property type="evidence" value="ECO:0007669"/>
    <property type="project" value="TreeGrafter"/>
</dbReference>
<dbReference type="InterPro" id="IPR045092">
    <property type="entry name" value="Rrp6-like"/>
</dbReference>
<protein>
    <recommendedName>
        <fullName evidence="2">3'-5' exonuclease domain-containing protein</fullName>
    </recommendedName>
</protein>
<feature type="domain" description="3'-5' exonuclease" evidence="2">
    <location>
        <begin position="101"/>
        <end position="178"/>
    </location>
</feature>
<name>A0AAV5L7T9_9ROSI</name>
<evidence type="ECO:0000313" key="3">
    <source>
        <dbReference type="EMBL" id="GKV33135.1"/>
    </source>
</evidence>
<dbReference type="GO" id="GO:0071040">
    <property type="term" value="P:nuclear polyadenylation-dependent antisense transcript catabolic process"/>
    <property type="evidence" value="ECO:0007669"/>
    <property type="project" value="TreeGrafter"/>
</dbReference>
<reference evidence="3 4" key="1">
    <citation type="journal article" date="2021" name="Commun. Biol.">
        <title>The genome of Shorea leprosula (Dipterocarpaceae) highlights the ecological relevance of drought in aseasonal tropical rainforests.</title>
        <authorList>
            <person name="Ng K.K.S."/>
            <person name="Kobayashi M.J."/>
            <person name="Fawcett J.A."/>
            <person name="Hatakeyama M."/>
            <person name="Paape T."/>
            <person name="Ng C.H."/>
            <person name="Ang C.C."/>
            <person name="Tnah L.H."/>
            <person name="Lee C.T."/>
            <person name="Nishiyama T."/>
            <person name="Sese J."/>
            <person name="O'Brien M.J."/>
            <person name="Copetti D."/>
            <person name="Mohd Noor M.I."/>
            <person name="Ong R.C."/>
            <person name="Putra M."/>
            <person name="Sireger I.Z."/>
            <person name="Indrioko S."/>
            <person name="Kosugi Y."/>
            <person name="Izuno A."/>
            <person name="Isagi Y."/>
            <person name="Lee S.L."/>
            <person name="Shimizu K.K."/>
        </authorList>
    </citation>
    <scope>NUCLEOTIDE SEQUENCE [LARGE SCALE GENOMIC DNA]</scope>
    <source>
        <strain evidence="3">214</strain>
    </source>
</reference>
<dbReference type="AlphaFoldDB" id="A0AAV5L7T9"/>
<dbReference type="GO" id="GO:0071036">
    <property type="term" value="P:nuclear polyadenylation-dependent snoRNA catabolic process"/>
    <property type="evidence" value="ECO:0007669"/>
    <property type="project" value="TreeGrafter"/>
</dbReference>
<evidence type="ECO:0000313" key="4">
    <source>
        <dbReference type="Proteomes" id="UP001054252"/>
    </source>
</evidence>
<dbReference type="GO" id="GO:0071035">
    <property type="term" value="P:nuclear polyadenylation-dependent rRNA catabolic process"/>
    <property type="evidence" value="ECO:0007669"/>
    <property type="project" value="TreeGrafter"/>
</dbReference>